<gene>
    <name evidence="1" type="ORF">NUW58_g1309</name>
</gene>
<accession>A0ACC1PLS4</accession>
<evidence type="ECO:0000313" key="1">
    <source>
        <dbReference type="EMBL" id="KAJ2995312.1"/>
    </source>
</evidence>
<name>A0ACC1PLS4_9PEZI</name>
<proteinExistence type="predicted"/>
<organism evidence="1 2">
    <name type="scientific">Xylaria curta</name>
    <dbReference type="NCBI Taxonomy" id="42375"/>
    <lineage>
        <taxon>Eukaryota</taxon>
        <taxon>Fungi</taxon>
        <taxon>Dikarya</taxon>
        <taxon>Ascomycota</taxon>
        <taxon>Pezizomycotina</taxon>
        <taxon>Sordariomycetes</taxon>
        <taxon>Xylariomycetidae</taxon>
        <taxon>Xylariales</taxon>
        <taxon>Xylariaceae</taxon>
        <taxon>Xylaria</taxon>
    </lineage>
</organism>
<evidence type="ECO:0000313" key="2">
    <source>
        <dbReference type="Proteomes" id="UP001143856"/>
    </source>
</evidence>
<reference evidence="1" key="1">
    <citation type="submission" date="2022-10" db="EMBL/GenBank/DDBJ databases">
        <title>Genome Sequence of Xylaria curta.</title>
        <authorList>
            <person name="Buettner E."/>
        </authorList>
    </citation>
    <scope>NUCLEOTIDE SEQUENCE</scope>
    <source>
        <strain evidence="1">Babe10</strain>
    </source>
</reference>
<protein>
    <submittedName>
        <fullName evidence="1">Uncharacterized protein</fullName>
    </submittedName>
</protein>
<sequence>MSASAEALRTQWSNPADILSILLLIGGDIVQKAIAQLVGHEVRLPGTRTYLSIAPVAFSFGWVSYGFSNLLAAAGNMRLMPPSDLRSIVVNCSNGFVRENHSWVLGRLLRDHEMRHHVDPRSTGEGGRAESIRIDIFHLGSRSSPSCDAIWWLGWATLVTQIIIAIIPGVFYGDWAIILVTLSGTTFAAVTCALPQWAEEKWATSSKLAHDKVFCLTRGNGHLHIMVFIGSHGSQDLEVLATRTMGIRAETRWISFALAILWICLLITMSGLKDHTWFLISIGGLGMLQNILAAGVSREPRASNFHLTKFRSAPTIIGRRQNYTDDTDANVNLEEDLQGLSHLDAWASKEQRPRVGRDDGLPPLRELSPMPRWMISMSEEDGVPSWLKALRPDRVQRASSAQRGFRRFKHYIRGLYRLDTETTSDVIYAVGVHGALMELEKWVPTAGLSMLQIFFPAGLQYHDEAIRDNVHKKFWKRAYHTRSIRRKAGQKRLADERKRGGLDSKLR</sequence>
<dbReference type="EMBL" id="JAPDGR010000138">
    <property type="protein sequence ID" value="KAJ2995312.1"/>
    <property type="molecule type" value="Genomic_DNA"/>
</dbReference>
<keyword evidence="2" id="KW-1185">Reference proteome</keyword>
<dbReference type="Proteomes" id="UP001143856">
    <property type="component" value="Unassembled WGS sequence"/>
</dbReference>
<comment type="caution">
    <text evidence="1">The sequence shown here is derived from an EMBL/GenBank/DDBJ whole genome shotgun (WGS) entry which is preliminary data.</text>
</comment>